<keyword evidence="2" id="KW-1185">Reference proteome</keyword>
<proteinExistence type="predicted"/>
<sequence length="216" mass="23691">MFPVKTALKLPVFFYGKIKFSNLSGKVIIDGSVKRAMIGFGQKFEFPTTSKGTAELALMGTLRFKSNAHIGLDCTILIARDAYCEFGFMGCLGSNVKLICSKKIIIGDWCGIGYNSQVIDTNSHPMKNTITGEVYPMSAPIELGAYNAISNTVSIMAGTKTPDNCVITSHSLCNKDYRSLGENILIGGIPAKLIKNNFARDWESEKEMLKKNKRVI</sequence>
<dbReference type="SUPFAM" id="SSF51161">
    <property type="entry name" value="Trimeric LpxA-like enzymes"/>
    <property type="match status" value="1"/>
</dbReference>
<protein>
    <recommendedName>
        <fullName evidence="3">Transferase</fullName>
    </recommendedName>
</protein>
<accession>A0ABR5DFG9</accession>
<organism evidence="1 2">
    <name type="scientific">Aequorivita vladivostokensis</name>
    <dbReference type="NCBI Taxonomy" id="171194"/>
    <lineage>
        <taxon>Bacteria</taxon>
        <taxon>Pseudomonadati</taxon>
        <taxon>Bacteroidota</taxon>
        <taxon>Flavobacteriia</taxon>
        <taxon>Flavobacteriales</taxon>
        <taxon>Flavobacteriaceae</taxon>
        <taxon>Aequorivita</taxon>
    </lineage>
</organism>
<dbReference type="InterPro" id="IPR011004">
    <property type="entry name" value="Trimer_LpxA-like_sf"/>
</dbReference>
<evidence type="ECO:0000313" key="2">
    <source>
        <dbReference type="Proteomes" id="UP000033497"/>
    </source>
</evidence>
<evidence type="ECO:0000313" key="1">
    <source>
        <dbReference type="EMBL" id="KJJ37528.1"/>
    </source>
</evidence>
<dbReference type="Gene3D" id="2.160.10.10">
    <property type="entry name" value="Hexapeptide repeat proteins"/>
    <property type="match status" value="1"/>
</dbReference>
<evidence type="ECO:0008006" key="3">
    <source>
        <dbReference type="Google" id="ProtNLM"/>
    </source>
</evidence>
<reference evidence="1 2" key="1">
    <citation type="submission" date="2014-10" db="EMBL/GenBank/DDBJ databases">
        <title>Genome sequencing of Vitellibacter vladivostokensis KMM 3516.</title>
        <authorList>
            <person name="Thevarajoo S."/>
            <person name="Selvaratnam C."/>
            <person name="Goh K.M."/>
            <person name="Chong C.S."/>
        </authorList>
    </citation>
    <scope>NUCLEOTIDE SEQUENCE [LARGE SCALE GENOMIC DNA]</scope>
    <source>
        <strain evidence="1 2">KMM 3516</strain>
    </source>
</reference>
<name>A0ABR5DFG9_9FLAO</name>
<dbReference type="RefSeq" id="WP_045081590.1">
    <property type="nucleotide sequence ID" value="NZ_JSVU01000011.1"/>
</dbReference>
<comment type="caution">
    <text evidence="1">The sequence shown here is derived from an EMBL/GenBank/DDBJ whole genome shotgun (WGS) entry which is preliminary data.</text>
</comment>
<dbReference type="EMBL" id="JSVU01000011">
    <property type="protein sequence ID" value="KJJ37528.1"/>
    <property type="molecule type" value="Genomic_DNA"/>
</dbReference>
<dbReference type="Proteomes" id="UP000033497">
    <property type="component" value="Unassembled WGS sequence"/>
</dbReference>
<gene>
    <name evidence="1" type="ORF">MB09_14020</name>
</gene>